<organism evidence="3 4">
    <name type="scientific">Acidocella aminolytica 101 = DSM 11237</name>
    <dbReference type="NCBI Taxonomy" id="1120923"/>
    <lineage>
        <taxon>Bacteria</taxon>
        <taxon>Pseudomonadati</taxon>
        <taxon>Pseudomonadota</taxon>
        <taxon>Alphaproteobacteria</taxon>
        <taxon>Acetobacterales</taxon>
        <taxon>Acidocellaceae</taxon>
        <taxon>Acidocella</taxon>
    </lineage>
</organism>
<dbReference type="STRING" id="1120923.SAMN02746095_00177"/>
<evidence type="ECO:0000313" key="3">
    <source>
        <dbReference type="EMBL" id="GAN80808.1"/>
    </source>
</evidence>
<evidence type="ECO:0000259" key="2">
    <source>
        <dbReference type="Pfam" id="PF13400"/>
    </source>
</evidence>
<name>A0A0D6PHX8_9PROT</name>
<reference evidence="3 4" key="1">
    <citation type="submission" date="2012-11" db="EMBL/GenBank/DDBJ databases">
        <title>Whole genome sequence of Acidocella aminolytica 101 = DSM 11237.</title>
        <authorList>
            <person name="Azuma Y."/>
            <person name="Higashiura N."/>
            <person name="Hirakawa H."/>
            <person name="Matsushita K."/>
        </authorList>
    </citation>
    <scope>NUCLEOTIDE SEQUENCE [LARGE SCALE GENOMIC DNA]</scope>
    <source>
        <strain evidence="4">101 / DSM 11237</strain>
    </source>
</reference>
<accession>A0A0D6PHX8</accession>
<dbReference type="InterPro" id="IPR028087">
    <property type="entry name" value="Tad_N"/>
</dbReference>
<keyword evidence="4" id="KW-1185">Reference proteome</keyword>
<dbReference type="OrthoDB" id="9954697at2"/>
<proteinExistence type="predicted"/>
<sequence>MLTRLFRRLFSDRKGATAVTVAIMLVPMMIAGVSAIDMARIAAARTVLQSAVDSAAISGGGAYSTSGSSTAAVSAAQATYAGSTATLGAMTMRLTPGTDNSLVSVYCQANGNSTCGSVGADTTGACPSAYHYCVVVNAQLELSNLLLRWIVPQTFLTVKAVDTVGTSTYTVNAGSFTSNGIGGAMDLSNILAYVVPTSSTGANEFSTVPAANSACTTGVISYETSKTSVPAGTGCNFALIGSSTGGSESGTLTFSAGQYISFAFANLTGGTYSFGGDGGVLYYDNITVNGTTYSNGACATVSYQYYYYWGEEYRKKIYSISNLSKATCQEKNGTSLYAECPAHNLYGSITQGTGGSLTYNGATADDSLNIYSSSYEMLGYPPTYDTNHVLPTFTATTSEYIGYGSYSVSTQCPRWPTTAAAALTDGDSSQVPYDTNINAYATYYPGKTVTDSRGTSIYPPALQSACSPAASYPSSGNQVYSNAWWGWSAPNPQSTTTIYYQNSYPASSSFCSNQPTTSAGSYDPAYNNCALVIQPLGNAVPTLTSGEVMQPDYYLVVRATNNATAPIVLLDPIYDNQNGTSSGTSFADIYPGVATQHLGGYDSNISVNYTYNKDGSLASAAVTDKDSSGYYPTYDASTGYPFYRITKGQYAGDYVFIERPSQSDSGTQSYDKDLPPETSLRCYNPQQNGYSSSTFSVSNNNNGSPIDPLANPELGAIDCSLNPNGSFALYWNDMGGAQSDNIIYRNAAFVFTCPTPTYTSGAAAPSTLSG</sequence>
<evidence type="ECO:0000256" key="1">
    <source>
        <dbReference type="SAM" id="MobiDB-lite"/>
    </source>
</evidence>
<evidence type="ECO:0000313" key="4">
    <source>
        <dbReference type="Proteomes" id="UP000032668"/>
    </source>
</evidence>
<dbReference type="Proteomes" id="UP000032668">
    <property type="component" value="Unassembled WGS sequence"/>
</dbReference>
<dbReference type="Pfam" id="PF13400">
    <property type="entry name" value="Tad"/>
    <property type="match status" value="1"/>
</dbReference>
<gene>
    <name evidence="3" type="ORF">Aam_060_034</name>
</gene>
<comment type="caution">
    <text evidence="3">The sequence shown here is derived from an EMBL/GenBank/DDBJ whole genome shotgun (WGS) entry which is preliminary data.</text>
</comment>
<protein>
    <recommendedName>
        <fullName evidence="2">Putative Flp pilus-assembly TadG-like N-terminal domain-containing protein</fullName>
    </recommendedName>
</protein>
<feature type="region of interest" description="Disordered" evidence="1">
    <location>
        <begin position="661"/>
        <end position="680"/>
    </location>
</feature>
<dbReference type="EMBL" id="BANC01000059">
    <property type="protein sequence ID" value="GAN80808.1"/>
    <property type="molecule type" value="Genomic_DNA"/>
</dbReference>
<feature type="domain" description="Putative Flp pilus-assembly TadG-like N-terminal" evidence="2">
    <location>
        <begin position="15"/>
        <end position="60"/>
    </location>
</feature>
<dbReference type="AlphaFoldDB" id="A0A0D6PHX8"/>
<dbReference type="RefSeq" id="WP_073211082.1">
    <property type="nucleotide sequence ID" value="NZ_BANC01000059.1"/>
</dbReference>